<reference evidence="1" key="1">
    <citation type="submission" date="2022-09" db="EMBL/GenBank/DDBJ databases">
        <title>Fusarium specimens isolated from Avocado Roots.</title>
        <authorList>
            <person name="Stajich J."/>
            <person name="Roper C."/>
            <person name="Heimlech-Rivalta G."/>
        </authorList>
    </citation>
    <scope>NUCLEOTIDE SEQUENCE</scope>
    <source>
        <strain evidence="1">CF00136</strain>
    </source>
</reference>
<protein>
    <recommendedName>
        <fullName evidence="3">Phosphoglycerate mutase family protein</fullName>
    </recommendedName>
</protein>
<sequence length="182" mass="20372">MPVTFHLVRHAQGFHNLSREHEKIQDPDLTDLGQRQCAALKASFPHHDKVTHFVTSPLKRALSTCLLGFAPPAEIPIIALAELKEVGDAPCDTGSNIELLKRDFPHFLDLSYVPEAWTTVYDWVSWDVKLSQLKERAVKARLALQQLAQGLGENEHAVIVTHGAFLHFLTDDYYGVKPKNGS</sequence>
<dbReference type="InterPro" id="IPR029033">
    <property type="entry name" value="His_PPase_superfam"/>
</dbReference>
<dbReference type="AlphaFoldDB" id="A0A9W8RTB9"/>
<comment type="caution">
    <text evidence="1">The sequence shown here is derived from an EMBL/GenBank/DDBJ whole genome shotgun (WGS) entry which is preliminary data.</text>
</comment>
<evidence type="ECO:0008006" key="3">
    <source>
        <dbReference type="Google" id="ProtNLM"/>
    </source>
</evidence>
<dbReference type="Gene3D" id="3.40.50.1240">
    <property type="entry name" value="Phosphoglycerate mutase-like"/>
    <property type="match status" value="1"/>
</dbReference>
<organism evidence="1 2">
    <name type="scientific">Fusarium torreyae</name>
    <dbReference type="NCBI Taxonomy" id="1237075"/>
    <lineage>
        <taxon>Eukaryota</taxon>
        <taxon>Fungi</taxon>
        <taxon>Dikarya</taxon>
        <taxon>Ascomycota</taxon>
        <taxon>Pezizomycotina</taxon>
        <taxon>Sordariomycetes</taxon>
        <taxon>Hypocreomycetidae</taxon>
        <taxon>Hypocreales</taxon>
        <taxon>Nectriaceae</taxon>
        <taxon>Fusarium</taxon>
    </lineage>
</organism>
<dbReference type="Pfam" id="PF00300">
    <property type="entry name" value="His_Phos_1"/>
    <property type="match status" value="1"/>
</dbReference>
<dbReference type="SMART" id="SM00855">
    <property type="entry name" value="PGAM"/>
    <property type="match status" value="1"/>
</dbReference>
<evidence type="ECO:0000313" key="2">
    <source>
        <dbReference type="Proteomes" id="UP001152049"/>
    </source>
</evidence>
<dbReference type="InterPro" id="IPR013078">
    <property type="entry name" value="His_Pase_superF_clade-1"/>
</dbReference>
<keyword evidence="2" id="KW-1185">Reference proteome</keyword>
<dbReference type="SUPFAM" id="SSF53254">
    <property type="entry name" value="Phosphoglycerate mutase-like"/>
    <property type="match status" value="1"/>
</dbReference>
<gene>
    <name evidence="1" type="ORF">NW762_010991</name>
</gene>
<dbReference type="GO" id="GO:0016791">
    <property type="term" value="F:phosphatase activity"/>
    <property type="evidence" value="ECO:0007669"/>
    <property type="project" value="TreeGrafter"/>
</dbReference>
<name>A0A9W8RTB9_9HYPO</name>
<dbReference type="CDD" id="cd07067">
    <property type="entry name" value="HP_PGM_like"/>
    <property type="match status" value="1"/>
</dbReference>
<dbReference type="Proteomes" id="UP001152049">
    <property type="component" value="Unassembled WGS sequence"/>
</dbReference>
<dbReference type="InterPro" id="IPR050275">
    <property type="entry name" value="PGM_Phosphatase"/>
</dbReference>
<dbReference type="PANTHER" id="PTHR48100:SF54">
    <property type="entry name" value="PHOSPHATASE SPAC5H10.03-RELATED"/>
    <property type="match status" value="1"/>
</dbReference>
<evidence type="ECO:0000313" key="1">
    <source>
        <dbReference type="EMBL" id="KAJ4252393.1"/>
    </source>
</evidence>
<dbReference type="GO" id="GO:0005737">
    <property type="term" value="C:cytoplasm"/>
    <property type="evidence" value="ECO:0007669"/>
    <property type="project" value="TreeGrafter"/>
</dbReference>
<dbReference type="OrthoDB" id="496981at2759"/>
<dbReference type="PANTHER" id="PTHR48100">
    <property type="entry name" value="BROAD-SPECIFICITY PHOSPHATASE YOR283W-RELATED"/>
    <property type="match status" value="1"/>
</dbReference>
<proteinExistence type="predicted"/>
<dbReference type="EMBL" id="JAOQAZ010000026">
    <property type="protein sequence ID" value="KAJ4252393.1"/>
    <property type="molecule type" value="Genomic_DNA"/>
</dbReference>
<accession>A0A9W8RTB9</accession>